<organism evidence="1 2">
    <name type="scientific">Racocetra persica</name>
    <dbReference type="NCBI Taxonomy" id="160502"/>
    <lineage>
        <taxon>Eukaryota</taxon>
        <taxon>Fungi</taxon>
        <taxon>Fungi incertae sedis</taxon>
        <taxon>Mucoromycota</taxon>
        <taxon>Glomeromycotina</taxon>
        <taxon>Glomeromycetes</taxon>
        <taxon>Diversisporales</taxon>
        <taxon>Gigasporaceae</taxon>
        <taxon>Racocetra</taxon>
    </lineage>
</organism>
<accession>A0ACA9NST1</accession>
<dbReference type="EMBL" id="CAJVQC010016086">
    <property type="protein sequence ID" value="CAG8673148.1"/>
    <property type="molecule type" value="Genomic_DNA"/>
</dbReference>
<protein>
    <submittedName>
        <fullName evidence="1">22084_t:CDS:1</fullName>
    </submittedName>
</protein>
<proteinExistence type="predicted"/>
<reference evidence="1" key="1">
    <citation type="submission" date="2021-06" db="EMBL/GenBank/DDBJ databases">
        <authorList>
            <person name="Kallberg Y."/>
            <person name="Tangrot J."/>
            <person name="Rosling A."/>
        </authorList>
    </citation>
    <scope>NUCLEOTIDE SEQUENCE</scope>
    <source>
        <strain evidence="1">MA461A</strain>
    </source>
</reference>
<comment type="caution">
    <text evidence="1">The sequence shown here is derived from an EMBL/GenBank/DDBJ whole genome shotgun (WGS) entry which is preliminary data.</text>
</comment>
<feature type="non-terminal residue" evidence="1">
    <location>
        <position position="1"/>
    </location>
</feature>
<sequence length="73" mass="8481">KKSSNPSLRTSMTFSEKRFINTFPVKGENLLQFVDFALEFVRSSKEEKKVEKIVKVENVELEEAEEVEKVEAE</sequence>
<evidence type="ECO:0000313" key="2">
    <source>
        <dbReference type="Proteomes" id="UP000789920"/>
    </source>
</evidence>
<keyword evidence="2" id="KW-1185">Reference proteome</keyword>
<name>A0ACA9NST1_9GLOM</name>
<dbReference type="Proteomes" id="UP000789920">
    <property type="component" value="Unassembled WGS sequence"/>
</dbReference>
<evidence type="ECO:0000313" key="1">
    <source>
        <dbReference type="EMBL" id="CAG8673148.1"/>
    </source>
</evidence>
<gene>
    <name evidence="1" type="ORF">RPERSI_LOCUS8767</name>
</gene>